<proteinExistence type="predicted"/>
<dbReference type="SMART" id="SM00028">
    <property type="entry name" value="TPR"/>
    <property type="match status" value="3"/>
</dbReference>
<comment type="caution">
    <text evidence="4">The sequence shown here is derived from an EMBL/GenBank/DDBJ whole genome shotgun (WGS) entry which is preliminary data.</text>
</comment>
<sequence>MKCQKRHEGLWMLAGLLALLALGGPGSLRAAGTGAAVNKDVADWLAELKQPPAANATAEKSEAAPAGKAKASAAAPAAPFGLEGLYGDAKRISVDFYKVDLHNVFRLLGQISGKNIVVDESVRGTLTLALQDVPWTFVLDVIKNLKNLGSEERFNTIMIFPRGKALNWTTDEATGASGQVMVRSPVIQAVPKKPTAKVEAKAPERQLEIKRTLQAGISSADLLEAQKYIGQGKQAERRGEFSRAVRFYDKALQKWPTNVTLAKKLAAICLGRLGDNVGALRYARLALKASPVDTGAAVYAALALSRLGKAAEARVYYEKALLTRSPSPFALYNYAVFSEQQGSYRAALRLIERYEAIAGVTGETLLMKARLLARLGKTRRAIQEYEAFLKAGARQPEKMRRYAEAELARLKAEEAARREREAVEAAPVPPPVAPPEVIPVPEGPPEAPPPAESVPEVRELLDQVLESGEAAGGPANDTGGPTP</sequence>
<dbReference type="SUPFAM" id="SSF48452">
    <property type="entry name" value="TPR-like"/>
    <property type="match status" value="1"/>
</dbReference>
<feature type="repeat" description="TPR" evidence="1">
    <location>
        <begin position="225"/>
        <end position="258"/>
    </location>
</feature>
<dbReference type="Proteomes" id="UP000469346">
    <property type="component" value="Unassembled WGS sequence"/>
</dbReference>
<organism evidence="4 5">
    <name type="scientific">Dissulfurirhabdus thermomarina</name>
    <dbReference type="NCBI Taxonomy" id="1765737"/>
    <lineage>
        <taxon>Bacteria</taxon>
        <taxon>Deltaproteobacteria</taxon>
        <taxon>Dissulfurirhabdaceae</taxon>
        <taxon>Dissulfurirhabdus</taxon>
    </lineage>
</organism>
<dbReference type="RefSeq" id="WP_163298880.1">
    <property type="nucleotide sequence ID" value="NZ_JAAGRR010000081.1"/>
</dbReference>
<dbReference type="AlphaFoldDB" id="A0A6N9TNW5"/>
<gene>
    <name evidence="4" type="ORF">G3N55_07825</name>
</gene>
<keyword evidence="3" id="KW-0732">Signal</keyword>
<dbReference type="PROSITE" id="PS50005">
    <property type="entry name" value="TPR"/>
    <property type="match status" value="1"/>
</dbReference>
<dbReference type="Gene3D" id="1.25.40.10">
    <property type="entry name" value="Tetratricopeptide repeat domain"/>
    <property type="match status" value="1"/>
</dbReference>
<dbReference type="EMBL" id="JAAGRR010000081">
    <property type="protein sequence ID" value="NDY42748.1"/>
    <property type="molecule type" value="Genomic_DNA"/>
</dbReference>
<evidence type="ECO:0000256" key="2">
    <source>
        <dbReference type="SAM" id="MobiDB-lite"/>
    </source>
</evidence>
<dbReference type="InterPro" id="IPR019734">
    <property type="entry name" value="TPR_rpt"/>
</dbReference>
<keyword evidence="5" id="KW-1185">Reference proteome</keyword>
<name>A0A6N9TNW5_DISTH</name>
<evidence type="ECO:0000256" key="3">
    <source>
        <dbReference type="SAM" id="SignalP"/>
    </source>
</evidence>
<feature type="region of interest" description="Disordered" evidence="2">
    <location>
        <begin position="418"/>
        <end position="483"/>
    </location>
</feature>
<feature type="signal peptide" evidence="3">
    <location>
        <begin position="1"/>
        <end position="30"/>
    </location>
</feature>
<feature type="compositionally biased region" description="Pro residues" evidence="2">
    <location>
        <begin position="427"/>
        <end position="452"/>
    </location>
</feature>
<feature type="chain" id="PRO_5026805463" evidence="3">
    <location>
        <begin position="31"/>
        <end position="483"/>
    </location>
</feature>
<reference evidence="4 5" key="1">
    <citation type="submission" date="2020-02" db="EMBL/GenBank/DDBJ databases">
        <title>Comparative genomics of sulfur disproportionating microorganisms.</title>
        <authorList>
            <person name="Ward L.M."/>
            <person name="Bertran E."/>
            <person name="Johnston D.T."/>
        </authorList>
    </citation>
    <scope>NUCLEOTIDE SEQUENCE [LARGE SCALE GENOMIC DNA]</scope>
    <source>
        <strain evidence="4 5">DSM 100025</strain>
    </source>
</reference>
<keyword evidence="1" id="KW-0802">TPR repeat</keyword>
<dbReference type="PANTHER" id="PTHR12558">
    <property type="entry name" value="CELL DIVISION CYCLE 16,23,27"/>
    <property type="match status" value="1"/>
</dbReference>
<evidence type="ECO:0000313" key="5">
    <source>
        <dbReference type="Proteomes" id="UP000469346"/>
    </source>
</evidence>
<dbReference type="PANTHER" id="PTHR12558:SF13">
    <property type="entry name" value="CELL DIVISION CYCLE PROTEIN 27 HOMOLOG"/>
    <property type="match status" value="1"/>
</dbReference>
<evidence type="ECO:0000256" key="1">
    <source>
        <dbReference type="PROSITE-ProRule" id="PRU00339"/>
    </source>
</evidence>
<evidence type="ECO:0000313" key="4">
    <source>
        <dbReference type="EMBL" id="NDY42748.1"/>
    </source>
</evidence>
<protein>
    <submittedName>
        <fullName evidence="4">Tetratricopeptide repeat protein</fullName>
    </submittedName>
</protein>
<dbReference type="InterPro" id="IPR011990">
    <property type="entry name" value="TPR-like_helical_dom_sf"/>
</dbReference>
<accession>A0A6N9TNW5</accession>
<dbReference type="Gene3D" id="3.30.1370.130">
    <property type="match status" value="1"/>
</dbReference>